<sequence length="60" mass="7318">MLWALLKNIRHIIYFEEFDDIEGAISREKQLKRWHRKWKLNLIKQANPSFKDLSEDFNGS</sequence>
<dbReference type="AlphaFoldDB" id="A0A0G0T730"/>
<name>A0A0G0T730_9BACT</name>
<protein>
    <submittedName>
        <fullName evidence="1">Excinuclease ABC C subunit domain protein</fullName>
    </submittedName>
</protein>
<dbReference type="SUPFAM" id="SSF82771">
    <property type="entry name" value="GIY-YIG endonuclease"/>
    <property type="match status" value="1"/>
</dbReference>
<dbReference type="Gene3D" id="3.40.1440.10">
    <property type="entry name" value="GIY-YIG endonuclease"/>
    <property type="match status" value="1"/>
</dbReference>
<comment type="caution">
    <text evidence="1">The sequence shown here is derived from an EMBL/GenBank/DDBJ whole genome shotgun (WGS) entry which is preliminary data.</text>
</comment>
<dbReference type="Proteomes" id="UP000034664">
    <property type="component" value="Unassembled WGS sequence"/>
</dbReference>
<evidence type="ECO:0000313" key="2">
    <source>
        <dbReference type="Proteomes" id="UP000034664"/>
    </source>
</evidence>
<reference evidence="1 2" key="1">
    <citation type="journal article" date="2015" name="Nature">
        <title>rRNA introns, odd ribosomes, and small enigmatic genomes across a large radiation of phyla.</title>
        <authorList>
            <person name="Brown C.T."/>
            <person name="Hug L.A."/>
            <person name="Thomas B.C."/>
            <person name="Sharon I."/>
            <person name="Castelle C.J."/>
            <person name="Singh A."/>
            <person name="Wilkins M.J."/>
            <person name="Williams K.H."/>
            <person name="Banfield J.F."/>
        </authorList>
    </citation>
    <scope>NUCLEOTIDE SEQUENCE [LARGE SCALE GENOMIC DNA]</scope>
</reference>
<proteinExistence type="predicted"/>
<dbReference type="EMBL" id="LBZM01000002">
    <property type="protein sequence ID" value="KKR72799.1"/>
    <property type="molecule type" value="Genomic_DNA"/>
</dbReference>
<accession>A0A0G0T730</accession>
<organism evidence="1 2">
    <name type="scientific">Candidatus Roizmanbacteria bacterium GW2011_GWB1_40_7</name>
    <dbReference type="NCBI Taxonomy" id="1618482"/>
    <lineage>
        <taxon>Bacteria</taxon>
        <taxon>Candidatus Roizmaniibacteriota</taxon>
    </lineage>
</organism>
<evidence type="ECO:0000313" key="1">
    <source>
        <dbReference type="EMBL" id="KKR72799.1"/>
    </source>
</evidence>
<dbReference type="InterPro" id="IPR035901">
    <property type="entry name" value="GIY-YIG_endonuc_sf"/>
</dbReference>
<gene>
    <name evidence="1" type="ORF">UU14_C0002G0052</name>
</gene>